<feature type="compositionally biased region" description="Basic residues" evidence="1">
    <location>
        <begin position="22"/>
        <end position="35"/>
    </location>
</feature>
<protein>
    <submittedName>
        <fullName evidence="2">Uncharacterized protein</fullName>
    </submittedName>
</protein>
<name>A0AAV7NRX1_PLEWA</name>
<organism evidence="2 3">
    <name type="scientific">Pleurodeles waltl</name>
    <name type="common">Iberian ribbed newt</name>
    <dbReference type="NCBI Taxonomy" id="8319"/>
    <lineage>
        <taxon>Eukaryota</taxon>
        <taxon>Metazoa</taxon>
        <taxon>Chordata</taxon>
        <taxon>Craniata</taxon>
        <taxon>Vertebrata</taxon>
        <taxon>Euteleostomi</taxon>
        <taxon>Amphibia</taxon>
        <taxon>Batrachia</taxon>
        <taxon>Caudata</taxon>
        <taxon>Salamandroidea</taxon>
        <taxon>Salamandridae</taxon>
        <taxon>Pleurodelinae</taxon>
        <taxon>Pleurodeles</taxon>
    </lineage>
</organism>
<dbReference type="AlphaFoldDB" id="A0AAV7NRX1"/>
<dbReference type="EMBL" id="JANPWB010000012">
    <property type="protein sequence ID" value="KAJ1117392.1"/>
    <property type="molecule type" value="Genomic_DNA"/>
</dbReference>
<evidence type="ECO:0000313" key="2">
    <source>
        <dbReference type="EMBL" id="KAJ1117392.1"/>
    </source>
</evidence>
<evidence type="ECO:0000313" key="3">
    <source>
        <dbReference type="Proteomes" id="UP001066276"/>
    </source>
</evidence>
<accession>A0AAV7NRX1</accession>
<dbReference type="Proteomes" id="UP001066276">
    <property type="component" value="Chromosome 8"/>
</dbReference>
<gene>
    <name evidence="2" type="ORF">NDU88_005592</name>
</gene>
<evidence type="ECO:0000256" key="1">
    <source>
        <dbReference type="SAM" id="MobiDB-lite"/>
    </source>
</evidence>
<feature type="region of interest" description="Disordered" evidence="1">
    <location>
        <begin position="1"/>
        <end position="41"/>
    </location>
</feature>
<sequence>MESASPCQQLQNVGEKQGALGHRSHQGRRQKKRPGIPRTRGQAALFSAMENTSPCQQLRSVGEKLGALGRRFETWQKAATESRYPALRGTREHSVV</sequence>
<reference evidence="2" key="1">
    <citation type="journal article" date="2022" name="bioRxiv">
        <title>Sequencing and chromosome-scale assembly of the giantPleurodeles waltlgenome.</title>
        <authorList>
            <person name="Brown T."/>
            <person name="Elewa A."/>
            <person name="Iarovenko S."/>
            <person name="Subramanian E."/>
            <person name="Araus A.J."/>
            <person name="Petzold A."/>
            <person name="Susuki M."/>
            <person name="Suzuki K.-i.T."/>
            <person name="Hayashi T."/>
            <person name="Toyoda A."/>
            <person name="Oliveira C."/>
            <person name="Osipova E."/>
            <person name="Leigh N.D."/>
            <person name="Simon A."/>
            <person name="Yun M.H."/>
        </authorList>
    </citation>
    <scope>NUCLEOTIDE SEQUENCE</scope>
    <source>
        <strain evidence="2">20211129_DDA</strain>
        <tissue evidence="2">Liver</tissue>
    </source>
</reference>
<feature type="compositionally biased region" description="Polar residues" evidence="1">
    <location>
        <begin position="1"/>
        <end position="14"/>
    </location>
</feature>
<comment type="caution">
    <text evidence="2">The sequence shown here is derived from an EMBL/GenBank/DDBJ whole genome shotgun (WGS) entry which is preliminary data.</text>
</comment>
<keyword evidence="3" id="KW-1185">Reference proteome</keyword>
<proteinExistence type="predicted"/>